<dbReference type="GO" id="GO:0003729">
    <property type="term" value="F:mRNA binding"/>
    <property type="evidence" value="ECO:0007669"/>
    <property type="project" value="TreeGrafter"/>
</dbReference>
<sequence>MSGKPDTQADIPPSQKGNAPASTPSQVAPSAAPAAPGDSQPHPQNHGSQGFQGGKFPQQSQQGNYGQNFQGKPYNRQNQGQAGGQGPQGQAPQGQGQGSAPGTPHQLHQQPHHQHQQGHRSGNYQNKNYYNNKRNYNNPKMNNQNQFQNYHYPANMYNYYQMYYQPGMVPGVNMPAGYSPQSPQLSQSPVQNYPPTASPAGPNKVKITDREGKQVNLEEKKKSSASSSASTTPVPSQAQIVPGAAAPAAKSQTPEASDDQSASAAAAAAAKKKEAAEEFRRKILEKAKAAKEKKEQEAKASAAKSADAAPAAVPAATPAASTSVAAPAAAPTPEESKKAAETTKEAPVEESKPEPVKETKPEPVQETKPEPVEETKPEPVEQAKETPVEEPKEAPVEEKAEPKVEEPVEKAPAAEPAAPAAPVVDAPATEVNGDSPETNETVSETAPTEQTDDIEEKDEEATDDDESTEKVFDLSSFFDRLSTCRAIEDPFTYPYPYPLTGVDARWKAGQKKYRYDPQFLFQFRDSVAYPIDDAWKEKLEGLGIVPNRRSGPGGPQRMGSSRFGGQPQGRMGGNMQGRPGQFDGRQNSRSGSRRRGGSNMGGNPRDRSLRNRNQSRRGPREKEDDTPAKPAEDVKPLVPSANRWVPRSRQKTTEVKTAPDGTVLLDKEDVERKVKSALNKLTLEMFEPISEQMLDIAKQSRHEEDAATIKQVISLTFAKACDEPYWSSVYAQFCAKMVKEIPDDIKDVSILTKSGEPAIGGDLARRILLATCQSEYEKGWVDKLPTNPDGSPLEPEMMSDEYYAMAAAKRRGLGLVKFIGNLYILNMLNDQVILHCLRDQSKNVTDPSEDSLENLAQLIKTVGPRFEASERNKAALNMIFDNVQLILDNCKLSSRIKFMLMDLQDLKKSNWKSLKQESGPKTIKEIHNEAELKKLEESKAQAEKRRNKGYDRGGYGGGDSRSNSTRGGASWGNKKESRAPTKDSRGFQSVPRSQSNRPTPDSSFSASHMSPRENSKRTDSMASNIFAALDGDNDDNESEGAGH</sequence>
<feature type="compositionally biased region" description="Gly residues" evidence="8">
    <location>
        <begin position="566"/>
        <end position="575"/>
    </location>
</feature>
<feature type="compositionally biased region" description="Low complexity" evidence="8">
    <location>
        <begin position="179"/>
        <end position="191"/>
    </location>
</feature>
<dbReference type="PANTHER" id="PTHR23253:SF9">
    <property type="entry name" value="EUKARYOTIC TRANSLATION INITIATION FACTOR 4 GAMMA 2"/>
    <property type="match status" value="1"/>
</dbReference>
<protein>
    <recommendedName>
        <fullName evidence="9">MIF4G domain-containing protein</fullName>
    </recommendedName>
</protein>
<feature type="compositionally biased region" description="Basic and acidic residues" evidence="8">
    <location>
        <begin position="334"/>
        <end position="409"/>
    </location>
</feature>
<evidence type="ECO:0000256" key="6">
    <source>
        <dbReference type="ARBA" id="ARBA00022884"/>
    </source>
</evidence>
<feature type="compositionally biased region" description="Acidic residues" evidence="8">
    <location>
        <begin position="450"/>
        <end position="467"/>
    </location>
</feature>
<dbReference type="RefSeq" id="XP_025342513.1">
    <property type="nucleotide sequence ID" value="XM_025484298.1"/>
</dbReference>
<feature type="region of interest" description="Disordered" evidence="8">
    <location>
        <begin position="544"/>
        <end position="638"/>
    </location>
</feature>
<dbReference type="InterPro" id="IPR003890">
    <property type="entry name" value="MIF4G-like_typ-3"/>
</dbReference>
<dbReference type="SUPFAM" id="SSF48371">
    <property type="entry name" value="ARM repeat"/>
    <property type="match status" value="1"/>
</dbReference>
<dbReference type="AlphaFoldDB" id="A0A2V1AW80"/>
<dbReference type="SUPFAM" id="SSF101489">
    <property type="entry name" value="Eukaryotic initiation factor 4f subunit eIF4g, eIF4e-binding domain"/>
    <property type="match status" value="1"/>
</dbReference>
<dbReference type="Pfam" id="PF12152">
    <property type="entry name" value="eIF_4G1"/>
    <property type="match status" value="1"/>
</dbReference>
<feature type="region of interest" description="Disordered" evidence="8">
    <location>
        <begin position="178"/>
        <end position="469"/>
    </location>
</feature>
<dbReference type="GO" id="GO:0010494">
    <property type="term" value="C:cytoplasmic stress granule"/>
    <property type="evidence" value="ECO:0007669"/>
    <property type="project" value="UniProtKB-ARBA"/>
</dbReference>
<dbReference type="Proteomes" id="UP000244309">
    <property type="component" value="Unassembled WGS sequence"/>
</dbReference>
<keyword evidence="4" id="KW-0396">Initiation factor</keyword>
<dbReference type="Gene3D" id="1.25.40.180">
    <property type="match status" value="1"/>
</dbReference>
<evidence type="ECO:0000313" key="11">
    <source>
        <dbReference type="Proteomes" id="UP000244309"/>
    </source>
</evidence>
<dbReference type="InterPro" id="IPR016024">
    <property type="entry name" value="ARM-type_fold"/>
</dbReference>
<keyword evidence="3" id="KW-0963">Cytoplasm</keyword>
<dbReference type="InterPro" id="IPR022745">
    <property type="entry name" value="eIF4G1_eIF4E-bd"/>
</dbReference>
<keyword evidence="6" id="KW-0694">RNA-binding</keyword>
<feature type="region of interest" description="Disordered" evidence="8">
    <location>
        <begin position="1"/>
        <end position="145"/>
    </location>
</feature>
<dbReference type="GeneID" id="37005888"/>
<evidence type="ECO:0000256" key="4">
    <source>
        <dbReference type="ARBA" id="ARBA00022540"/>
    </source>
</evidence>
<feature type="compositionally biased region" description="Low complexity" evidence="8">
    <location>
        <begin position="19"/>
        <end position="36"/>
    </location>
</feature>
<proteinExistence type="inferred from homology"/>
<comment type="subcellular location">
    <subcellularLocation>
        <location evidence="1">Cytoplasm</location>
    </subcellularLocation>
</comment>
<dbReference type="OrthoDB" id="514777at2759"/>
<dbReference type="Gene3D" id="1.20.970.30">
    <property type="entry name" value="eIF4G, eIF4E-binding domain"/>
    <property type="match status" value="1"/>
</dbReference>
<dbReference type="GO" id="GO:0003743">
    <property type="term" value="F:translation initiation factor activity"/>
    <property type="evidence" value="ECO:0007669"/>
    <property type="project" value="UniProtKB-KW"/>
</dbReference>
<evidence type="ECO:0000256" key="8">
    <source>
        <dbReference type="SAM" id="MobiDB-lite"/>
    </source>
</evidence>
<feature type="compositionally biased region" description="Polar residues" evidence="8">
    <location>
        <begin position="57"/>
        <end position="70"/>
    </location>
</feature>
<comment type="caution">
    <text evidence="10">The sequence shown here is derived from an EMBL/GenBank/DDBJ whole genome shotgun (WGS) entry which is preliminary data.</text>
</comment>
<evidence type="ECO:0000256" key="2">
    <source>
        <dbReference type="ARBA" id="ARBA00005775"/>
    </source>
</evidence>
<feature type="compositionally biased region" description="Low complexity" evidence="8">
    <location>
        <begin position="237"/>
        <end position="269"/>
    </location>
</feature>
<feature type="compositionally biased region" description="Low complexity" evidence="8">
    <location>
        <begin position="123"/>
        <end position="145"/>
    </location>
</feature>
<evidence type="ECO:0000256" key="3">
    <source>
        <dbReference type="ARBA" id="ARBA00022490"/>
    </source>
</evidence>
<feature type="compositionally biased region" description="Polar residues" evidence="8">
    <location>
        <begin position="435"/>
        <end position="449"/>
    </location>
</feature>
<gene>
    <name evidence="10" type="ORF">CXQ85_000555</name>
</gene>
<dbReference type="Pfam" id="PF02854">
    <property type="entry name" value="MIF4G"/>
    <property type="match status" value="1"/>
</dbReference>
<evidence type="ECO:0000313" key="10">
    <source>
        <dbReference type="EMBL" id="PVH21573.1"/>
    </source>
</evidence>
<feature type="compositionally biased region" description="Low complexity" evidence="8">
    <location>
        <begin position="299"/>
        <end position="333"/>
    </location>
</feature>
<feature type="compositionally biased region" description="Basic and acidic residues" evidence="8">
    <location>
        <begin position="206"/>
        <end position="222"/>
    </location>
</feature>
<evidence type="ECO:0000256" key="1">
    <source>
        <dbReference type="ARBA" id="ARBA00004496"/>
    </source>
</evidence>
<feature type="domain" description="MIF4G" evidence="9">
    <location>
        <begin position="671"/>
        <end position="910"/>
    </location>
</feature>
<feature type="compositionally biased region" description="Basic and acidic residues" evidence="8">
    <location>
        <begin position="934"/>
        <end position="951"/>
    </location>
</feature>
<feature type="compositionally biased region" description="Basic and acidic residues" evidence="8">
    <location>
        <begin position="271"/>
        <end position="298"/>
    </location>
</feature>
<dbReference type="PANTHER" id="PTHR23253">
    <property type="entry name" value="EUKARYOTIC TRANSLATION INITIATION FACTOR 4 GAMMA"/>
    <property type="match status" value="1"/>
</dbReference>
<comment type="similarity">
    <text evidence="2">Belongs to the eukaryotic initiation factor 4G family.</text>
</comment>
<reference evidence="10 11" key="1">
    <citation type="submission" date="2017-12" db="EMBL/GenBank/DDBJ databases">
        <title>Genome Sequence of a Multidrug-Resistant Candida haemulonii Isolate from a Patient with Chronic Leg Ulcers in Israel.</title>
        <authorList>
            <person name="Chow N.A."/>
            <person name="Gade L."/>
            <person name="Batra D."/>
            <person name="Rowe L.A."/>
            <person name="Ben-Ami R."/>
            <person name="Loparev V.N."/>
            <person name="Litvintseva A.P."/>
        </authorList>
    </citation>
    <scope>NUCLEOTIDE SEQUENCE [LARGE SCALE GENOMIC DNA]</scope>
    <source>
        <strain evidence="10 11">B11899</strain>
    </source>
</reference>
<dbReference type="STRING" id="45357.A0A2V1AW80"/>
<feature type="compositionally biased region" description="Acidic residues" evidence="8">
    <location>
        <begin position="1031"/>
        <end position="1043"/>
    </location>
</feature>
<feature type="compositionally biased region" description="Basic and acidic residues" evidence="8">
    <location>
        <begin position="1010"/>
        <end position="1019"/>
    </location>
</feature>
<evidence type="ECO:0000256" key="7">
    <source>
        <dbReference type="ARBA" id="ARBA00022917"/>
    </source>
</evidence>
<dbReference type="SMART" id="SM00543">
    <property type="entry name" value="MIF4G"/>
    <property type="match status" value="1"/>
</dbReference>
<dbReference type="GO" id="GO:0016281">
    <property type="term" value="C:eukaryotic translation initiation factor 4F complex"/>
    <property type="evidence" value="ECO:0007669"/>
    <property type="project" value="TreeGrafter"/>
</dbReference>
<dbReference type="EMBL" id="PKFO01000005">
    <property type="protein sequence ID" value="PVH21573.1"/>
    <property type="molecule type" value="Genomic_DNA"/>
</dbReference>
<keyword evidence="11" id="KW-1185">Reference proteome</keyword>
<feature type="compositionally biased region" description="Basic and acidic residues" evidence="8">
    <location>
        <begin position="973"/>
        <end position="985"/>
    </location>
</feature>
<name>A0A2V1AW80_9ASCO</name>
<evidence type="ECO:0000256" key="5">
    <source>
        <dbReference type="ARBA" id="ARBA00022553"/>
    </source>
</evidence>
<feature type="compositionally biased region" description="Low complexity" evidence="8">
    <location>
        <begin position="410"/>
        <end position="431"/>
    </location>
</feature>
<organism evidence="10 11">
    <name type="scientific">Candidozyma haemuli</name>
    <dbReference type="NCBI Taxonomy" id="45357"/>
    <lineage>
        <taxon>Eukaryota</taxon>
        <taxon>Fungi</taxon>
        <taxon>Dikarya</taxon>
        <taxon>Ascomycota</taxon>
        <taxon>Saccharomycotina</taxon>
        <taxon>Pichiomycetes</taxon>
        <taxon>Metschnikowiaceae</taxon>
        <taxon>Candidozyma</taxon>
    </lineage>
</organism>
<dbReference type="InterPro" id="IPR036211">
    <property type="entry name" value="eIF4G_eIF4E-bd_sf"/>
</dbReference>
<accession>A0A2V1AW80</accession>
<feature type="compositionally biased region" description="Low complexity" evidence="8">
    <location>
        <begin position="88"/>
        <end position="109"/>
    </location>
</feature>
<feature type="region of interest" description="Disordered" evidence="8">
    <location>
        <begin position="934"/>
        <end position="1043"/>
    </location>
</feature>
<dbReference type="VEuPathDB" id="FungiDB:CXQ85_000555"/>
<feature type="compositionally biased region" description="Polar residues" evidence="8">
    <location>
        <begin position="986"/>
        <end position="1008"/>
    </location>
</feature>
<dbReference type="FunFam" id="1.25.40.180:FF:000020">
    <property type="entry name" value="Eukaryotic translation initiation factor subunit"/>
    <property type="match status" value="1"/>
</dbReference>
<keyword evidence="7" id="KW-0648">Protein biosynthesis</keyword>
<keyword evidence="5" id="KW-0597">Phosphoprotein</keyword>
<feature type="compositionally biased region" description="Basic and acidic residues" evidence="8">
    <location>
        <begin position="618"/>
        <end position="635"/>
    </location>
</feature>
<evidence type="ECO:0000259" key="9">
    <source>
        <dbReference type="SMART" id="SM00543"/>
    </source>
</evidence>